<dbReference type="SUPFAM" id="SSF51445">
    <property type="entry name" value="(Trans)glycosidases"/>
    <property type="match status" value="1"/>
</dbReference>
<accession>A0A484M486</accession>
<gene>
    <name evidence="5" type="ORF">CCAM_LOCUS25183</name>
</gene>
<dbReference type="AlphaFoldDB" id="A0A484M486"/>
<reference evidence="5 6" key="1">
    <citation type="submission" date="2018-04" db="EMBL/GenBank/DDBJ databases">
        <authorList>
            <person name="Vogel A."/>
        </authorList>
    </citation>
    <scope>NUCLEOTIDE SEQUENCE [LARGE SCALE GENOMIC DNA]</scope>
</reference>
<evidence type="ECO:0000256" key="3">
    <source>
        <dbReference type="ARBA" id="ARBA00023277"/>
    </source>
</evidence>
<name>A0A484M486_9ASTE</name>
<evidence type="ECO:0000256" key="1">
    <source>
        <dbReference type="ARBA" id="ARBA00007240"/>
    </source>
</evidence>
<dbReference type="OrthoDB" id="4664297at2759"/>
<comment type="catalytic activity">
    <reaction evidence="4">
        <text>alpha-D-galactosyl-(1-&gt;3)-1D-myo-inositol + sucrose = raffinose + myo-inositol</text>
        <dbReference type="Rhea" id="RHEA:20161"/>
        <dbReference type="ChEBI" id="CHEBI:16634"/>
        <dbReference type="ChEBI" id="CHEBI:17268"/>
        <dbReference type="ChEBI" id="CHEBI:17505"/>
        <dbReference type="ChEBI" id="CHEBI:17992"/>
        <dbReference type="EC" id="2.4.1.82"/>
    </reaction>
</comment>
<dbReference type="Gene3D" id="3.20.20.70">
    <property type="entry name" value="Aldolase class I"/>
    <property type="match status" value="1"/>
</dbReference>
<dbReference type="EC" id="2.4.1.82" evidence="2"/>
<dbReference type="Proteomes" id="UP000595140">
    <property type="component" value="Unassembled WGS sequence"/>
</dbReference>
<dbReference type="GO" id="GO:0047274">
    <property type="term" value="F:galactinol-sucrose galactosyltransferase activity"/>
    <property type="evidence" value="ECO:0007669"/>
    <property type="project" value="UniProtKB-EC"/>
</dbReference>
<dbReference type="PANTHER" id="PTHR31268">
    <property type="match status" value="1"/>
</dbReference>
<dbReference type="EMBL" id="OOIL02002582">
    <property type="protein sequence ID" value="VFQ83407.1"/>
    <property type="molecule type" value="Genomic_DNA"/>
</dbReference>
<dbReference type="InterPro" id="IPR013785">
    <property type="entry name" value="Aldolase_TIM"/>
</dbReference>
<evidence type="ECO:0000313" key="6">
    <source>
        <dbReference type="Proteomes" id="UP000595140"/>
    </source>
</evidence>
<dbReference type="PANTHER" id="PTHR31268:SF5">
    <property type="entry name" value="GALACTINOL--SUCROSE GALACTOSYLTRANSFERASE 6-RELATED"/>
    <property type="match status" value="1"/>
</dbReference>
<organism evidence="5 6">
    <name type="scientific">Cuscuta campestris</name>
    <dbReference type="NCBI Taxonomy" id="132261"/>
    <lineage>
        <taxon>Eukaryota</taxon>
        <taxon>Viridiplantae</taxon>
        <taxon>Streptophyta</taxon>
        <taxon>Embryophyta</taxon>
        <taxon>Tracheophyta</taxon>
        <taxon>Spermatophyta</taxon>
        <taxon>Magnoliopsida</taxon>
        <taxon>eudicotyledons</taxon>
        <taxon>Gunneridae</taxon>
        <taxon>Pentapetalae</taxon>
        <taxon>asterids</taxon>
        <taxon>lamiids</taxon>
        <taxon>Solanales</taxon>
        <taxon>Convolvulaceae</taxon>
        <taxon>Cuscuteae</taxon>
        <taxon>Cuscuta</taxon>
        <taxon>Cuscuta subgen. Grammica</taxon>
        <taxon>Cuscuta sect. Cleistogrammica</taxon>
    </lineage>
</organism>
<dbReference type="InterPro" id="IPR008811">
    <property type="entry name" value="Glycosyl_hydrolases_36"/>
</dbReference>
<evidence type="ECO:0000256" key="2">
    <source>
        <dbReference type="ARBA" id="ARBA00012708"/>
    </source>
</evidence>
<keyword evidence="3" id="KW-0119">Carbohydrate metabolism</keyword>
<evidence type="ECO:0000313" key="5">
    <source>
        <dbReference type="EMBL" id="VFQ83407.1"/>
    </source>
</evidence>
<sequence length="737" mass="80382">MTITPAVRIADRNLFANDRVLLSDIPKNVTVAAGSTEGLFLGAFFEAESSRHVVPLGKLLGLKFFASFRFKMWWMSQMMGSRGRDLPAETQFLLAELKDGSGEEDEESYCVFLPLIEGKFRASLQGNSRDEVELCLESGDPDTVGSEFTHSVYIHVGSDPFAAVSDAVRAVKSHLNSFRQRHEKRLPGIVDYFGWCTWDAFYKEVTQEGVEAGLETLCSSPTPPKFLIIDDGWQTVAGDESEEKPIFRLTGIKENPKFQQPDPDNIGIRRIVDVAKQKHGLKYVYVWHAITGYWGGVRPGEKGMDEYGSVLKYPKVSEGVMEHELTWKTDEMAVQGVGVVDPKRARKFYDEMHSYLASAGVDGVKVDVQCILETVGDGVGGRVEITKQFHQALDASVSKNFPDNGVIACMSHNTDALYCEKEVAVVRASDDFFPRDPMSHTIHIAAVAYNGVFLGEFMVPDWDMFHSLHPAAEYHGSARAISGGPVYVSDAPGKHDFDLLKKLVLPDGSVLRARLPGRPTKDCLFSDPTRDGISLLKIWNMNKHTGVLGVYNCQGAAWNAVEKITMFHETKSEAVTGHVKGRDVHLISEAAAATGPPGWNGDCAVYSQARGGLVVLADNETLPVSLKVLEHEVFTVAPVKDLAPGVRFAPLGLIDMFNAGGAVEELKYGAEGGKGGVALGVKGCGRFGAYSSAQPRGCTVGGNVREFEYESGPGLVTLNLGGLPGEGEKVHHVVFEF</sequence>
<proteinExistence type="inferred from homology"/>
<dbReference type="InterPro" id="IPR017853">
    <property type="entry name" value="GH"/>
</dbReference>
<comment type="similarity">
    <text evidence="1">Belongs to the glycosyl hydrolases 36 family.</text>
</comment>
<evidence type="ECO:0000256" key="4">
    <source>
        <dbReference type="ARBA" id="ARBA00049426"/>
    </source>
</evidence>
<keyword evidence="6" id="KW-1185">Reference proteome</keyword>
<dbReference type="Pfam" id="PF05691">
    <property type="entry name" value="Raffinose_syn"/>
    <property type="match status" value="1"/>
</dbReference>
<protein>
    <recommendedName>
        <fullName evidence="2">galactinol--sucrose galactosyltransferase</fullName>
        <ecNumber evidence="2">2.4.1.82</ecNumber>
    </recommendedName>
</protein>